<dbReference type="EMBL" id="SJZB01000026">
    <property type="protein sequence ID" value="TCJ15518.1"/>
    <property type="molecule type" value="Genomic_DNA"/>
</dbReference>
<dbReference type="AlphaFoldDB" id="A0A4R1BET3"/>
<dbReference type="OrthoDB" id="9131875at2"/>
<evidence type="ECO:0008006" key="3">
    <source>
        <dbReference type="Google" id="ProtNLM"/>
    </source>
</evidence>
<dbReference type="Pfam" id="PF19991">
    <property type="entry name" value="HMA_2"/>
    <property type="match status" value="1"/>
</dbReference>
<evidence type="ECO:0000313" key="2">
    <source>
        <dbReference type="Proteomes" id="UP000295443"/>
    </source>
</evidence>
<comment type="caution">
    <text evidence="1">The sequence shown here is derived from an EMBL/GenBank/DDBJ whole genome shotgun (WGS) entry which is preliminary data.</text>
</comment>
<protein>
    <recommendedName>
        <fullName evidence="3">Cation transporter</fullName>
    </recommendedName>
</protein>
<evidence type="ECO:0000313" key="1">
    <source>
        <dbReference type="EMBL" id="TCJ15518.1"/>
    </source>
</evidence>
<keyword evidence="2" id="KW-1185">Reference proteome</keyword>
<name>A0A4R1BET3_9PROT</name>
<dbReference type="RefSeq" id="WP_131445882.1">
    <property type="nucleotide sequence ID" value="NZ_SJZB01000026.1"/>
</dbReference>
<dbReference type="Proteomes" id="UP000295443">
    <property type="component" value="Unassembled WGS sequence"/>
</dbReference>
<organism evidence="1 2">
    <name type="scientific">Parasulfuritortus cantonensis</name>
    <dbReference type="NCBI Taxonomy" id="2528202"/>
    <lineage>
        <taxon>Bacteria</taxon>
        <taxon>Pseudomonadati</taxon>
        <taxon>Pseudomonadota</taxon>
        <taxon>Betaproteobacteria</taxon>
        <taxon>Nitrosomonadales</taxon>
        <taxon>Thiobacillaceae</taxon>
        <taxon>Parasulfuritortus</taxon>
    </lineage>
</organism>
<accession>A0A4R1BET3</accession>
<reference evidence="1 2" key="1">
    <citation type="submission" date="2019-03" db="EMBL/GenBank/DDBJ databases">
        <title>Genome sequence of Thiobacillaceae bacterium LSR1, a sulfur-oxidizing bacterium isolated from freshwater sediment.</title>
        <authorList>
            <person name="Li S."/>
        </authorList>
    </citation>
    <scope>NUCLEOTIDE SEQUENCE [LARGE SCALE GENOMIC DNA]</scope>
    <source>
        <strain evidence="1 2">LSR1</strain>
    </source>
</reference>
<sequence length="123" mass="13973">MTDLDLSALPELRRHLTIVHHLPGRIRLRFGSALWGRAAGVDRSSLQRLLDALEGIQDVRLNAAVASIVIRYDPEKIDPRDWETLVSGDTASAGELMDRWLARYGHLLGNTQREKEFSDERTR</sequence>
<proteinExistence type="predicted"/>
<gene>
    <name evidence="1" type="ORF">EZJ19_06715</name>
</gene>